<accession>A0ABR7UDU6</accession>
<proteinExistence type="predicted"/>
<feature type="domain" description="FRG" evidence="1">
    <location>
        <begin position="148"/>
        <end position="255"/>
    </location>
</feature>
<dbReference type="SMART" id="SM00901">
    <property type="entry name" value="FRG"/>
    <property type="match status" value="1"/>
</dbReference>
<protein>
    <submittedName>
        <fullName evidence="2">FRG domain-containing protein</fullName>
    </submittedName>
</protein>
<dbReference type="Pfam" id="PF08867">
    <property type="entry name" value="FRG"/>
    <property type="match status" value="1"/>
</dbReference>
<dbReference type="EMBL" id="JAATTO010000048">
    <property type="protein sequence ID" value="MBC9982280.1"/>
    <property type="molecule type" value="Genomic_DNA"/>
</dbReference>
<evidence type="ECO:0000259" key="1">
    <source>
        <dbReference type="SMART" id="SM00901"/>
    </source>
</evidence>
<comment type="caution">
    <text evidence="2">The sequence shown here is derived from an EMBL/GenBank/DDBJ whole genome shotgun (WGS) entry which is preliminary data.</text>
</comment>
<name>A0ABR7UDU6_9BRAD</name>
<sequence length="368" mass="42114">MSGQWIGNFSGTNKGRALVELDDRGDHLEGRAYAFSDDPQLPSLVAWVRTPNKNDRFDLDLIVQPIVNGRMEDWDQIKGNFPNVTLSPHLKTSWDFSGDDLKLVWTTPIGTNGSAQLLRLPASDPSSRAPIADVKSWPQFREFAASLEPRRFVFRGQQSSKWKLVTAFHRHGRYDLMRFVQDDIPQLHGHLTGLTAHRFYIENDVENAAFHSLAQHHGYPTPLLDWTHSPYIAAFFAFRGVRKADQSAEKFARVFVFDLQEWQNDHTRVQMLTLTPPHLTFLKALALNNPRMIPQQALSSITNLNDIEHFVDWEERQRSKTYLRVIDLPTTERSQVMQELAMMGITAGSLFPGLDGACEQMKEQNFEL</sequence>
<evidence type="ECO:0000313" key="3">
    <source>
        <dbReference type="Proteomes" id="UP000639516"/>
    </source>
</evidence>
<reference evidence="2 3" key="1">
    <citation type="journal article" date="2020" name="Arch. Microbiol.">
        <title>Bradyrhizobium campsiandrae sp. nov., a nitrogen-fixing bacterial strain isolated from a native leguminous tree from the Amazon adapted to flooded conditions.</title>
        <authorList>
            <person name="Cabral Michel D."/>
            <person name="Martins da Costa E."/>
            <person name="Azarias Guimaraes A."/>
            <person name="Soares de Carvalho T."/>
            <person name="Santos de Castro Caputo P."/>
            <person name="Willems A."/>
            <person name="de Souza Moreira F.M."/>
        </authorList>
    </citation>
    <scope>NUCLEOTIDE SEQUENCE [LARGE SCALE GENOMIC DNA]</scope>
    <source>
        <strain evidence="3">INPA 384B</strain>
    </source>
</reference>
<organism evidence="2 3">
    <name type="scientific">Bradyrhizobium campsiandrae</name>
    <dbReference type="NCBI Taxonomy" id="1729892"/>
    <lineage>
        <taxon>Bacteria</taxon>
        <taxon>Pseudomonadati</taxon>
        <taxon>Pseudomonadota</taxon>
        <taxon>Alphaproteobacteria</taxon>
        <taxon>Hyphomicrobiales</taxon>
        <taxon>Nitrobacteraceae</taxon>
        <taxon>Bradyrhizobium</taxon>
    </lineage>
</organism>
<dbReference type="Proteomes" id="UP000639516">
    <property type="component" value="Unassembled WGS sequence"/>
</dbReference>
<dbReference type="RefSeq" id="WP_188107329.1">
    <property type="nucleotide sequence ID" value="NZ_JAANIH010000076.1"/>
</dbReference>
<dbReference type="InterPro" id="IPR014966">
    <property type="entry name" value="FRG-dom"/>
</dbReference>
<evidence type="ECO:0000313" key="2">
    <source>
        <dbReference type="EMBL" id="MBC9982280.1"/>
    </source>
</evidence>
<keyword evidence="3" id="KW-1185">Reference proteome</keyword>
<gene>
    <name evidence="2" type="ORF">HA482_29155</name>
</gene>